<feature type="region of interest" description="Disordered" evidence="1">
    <location>
        <begin position="34"/>
        <end position="71"/>
    </location>
</feature>
<gene>
    <name evidence="2" type="ORF">GEAM_1601</name>
</gene>
<comment type="caution">
    <text evidence="2">The sequence shown here is derived from an EMBL/GenBank/DDBJ whole genome shotgun (WGS) entry which is preliminary data.</text>
</comment>
<sequence>MMKKLATGAVALLINGCAYQYNCPSNQNCSAESIYSSGTQQGGSSRMKRVAAKGAADGSADPSVSTQRPMR</sequence>
<dbReference type="Proteomes" id="UP000028640">
    <property type="component" value="Unassembled WGS sequence"/>
</dbReference>
<evidence type="ECO:0000313" key="3">
    <source>
        <dbReference type="Proteomes" id="UP000028640"/>
    </source>
</evidence>
<evidence type="ECO:0000256" key="1">
    <source>
        <dbReference type="SAM" id="MobiDB-lite"/>
    </source>
</evidence>
<dbReference type="EMBL" id="JMPJ01000045">
    <property type="protein sequence ID" value="KFC81975.1"/>
    <property type="molecule type" value="Genomic_DNA"/>
</dbReference>
<proteinExistence type="predicted"/>
<accession>A0A085GE30</accession>
<organism evidence="2 3">
    <name type="scientific">Ewingella americana (strain ATCC 33852 / DSM 4580 / CCUG 14506 / JCM 5911 / LMG 7869 / NCTC 12157 / CDC 1468-78)</name>
    <dbReference type="NCBI Taxonomy" id="910964"/>
    <lineage>
        <taxon>Bacteria</taxon>
        <taxon>Pseudomonadati</taxon>
        <taxon>Pseudomonadota</taxon>
        <taxon>Gammaproteobacteria</taxon>
        <taxon>Enterobacterales</taxon>
        <taxon>Yersiniaceae</taxon>
        <taxon>Ewingella</taxon>
    </lineage>
</organism>
<evidence type="ECO:0000313" key="2">
    <source>
        <dbReference type="EMBL" id="KFC81975.1"/>
    </source>
</evidence>
<name>A0A085GE30_EWIA3</name>
<feature type="compositionally biased region" description="Polar residues" evidence="1">
    <location>
        <begin position="62"/>
        <end position="71"/>
    </location>
</feature>
<dbReference type="AlphaFoldDB" id="A0A085GE30"/>
<keyword evidence="3" id="KW-1185">Reference proteome</keyword>
<dbReference type="GeneID" id="78379948"/>
<reference evidence="2 3" key="1">
    <citation type="submission" date="2014-05" db="EMBL/GenBank/DDBJ databases">
        <title>ATOL: Assembling a taxonomically balanced genome-scale reconstruction of the evolutionary history of the Enterobacteriaceae.</title>
        <authorList>
            <person name="Plunkett G.III."/>
            <person name="Neeno-Eckwall E.C."/>
            <person name="Glasner J.D."/>
            <person name="Perna N.T."/>
        </authorList>
    </citation>
    <scope>NUCLEOTIDE SEQUENCE [LARGE SCALE GENOMIC DNA]</scope>
    <source>
        <strain evidence="2 3">ATCC 33852</strain>
    </source>
</reference>
<protein>
    <submittedName>
        <fullName evidence="2">Uncharacterized protein</fullName>
    </submittedName>
</protein>
<feature type="compositionally biased region" description="Polar residues" evidence="1">
    <location>
        <begin position="34"/>
        <end position="44"/>
    </location>
</feature>
<dbReference type="RefSeq" id="WP_034790320.1">
    <property type="nucleotide sequence ID" value="NZ_JMPJ01000045.1"/>
</dbReference>